<evidence type="ECO:0000313" key="2">
    <source>
        <dbReference type="Proteomes" id="UP000016933"/>
    </source>
</evidence>
<dbReference type="HOGENOM" id="CLU_2427012_0_0_1"/>
<dbReference type="EMBL" id="KB446539">
    <property type="protein sequence ID" value="EME44111.1"/>
    <property type="molecule type" value="Genomic_DNA"/>
</dbReference>
<reference evidence="2" key="1">
    <citation type="journal article" date="2012" name="PLoS Genet.">
        <title>The genomes of the fungal plant pathogens Cladosporium fulvum and Dothistroma septosporum reveal adaptation to different hosts and lifestyles but also signatures of common ancestry.</title>
        <authorList>
            <person name="de Wit P.J.G.M."/>
            <person name="van der Burgt A."/>
            <person name="Oekmen B."/>
            <person name="Stergiopoulos I."/>
            <person name="Abd-Elsalam K.A."/>
            <person name="Aerts A.L."/>
            <person name="Bahkali A.H."/>
            <person name="Beenen H.G."/>
            <person name="Chettri P."/>
            <person name="Cox M.P."/>
            <person name="Datema E."/>
            <person name="de Vries R.P."/>
            <person name="Dhillon B."/>
            <person name="Ganley A.R."/>
            <person name="Griffiths S.A."/>
            <person name="Guo Y."/>
            <person name="Hamelin R.C."/>
            <person name="Henrissat B."/>
            <person name="Kabir M.S."/>
            <person name="Jashni M.K."/>
            <person name="Kema G."/>
            <person name="Klaubauf S."/>
            <person name="Lapidus A."/>
            <person name="Levasseur A."/>
            <person name="Lindquist E."/>
            <person name="Mehrabi R."/>
            <person name="Ohm R.A."/>
            <person name="Owen T.J."/>
            <person name="Salamov A."/>
            <person name="Schwelm A."/>
            <person name="Schijlen E."/>
            <person name="Sun H."/>
            <person name="van den Burg H.A."/>
            <person name="van Ham R.C.H.J."/>
            <person name="Zhang S."/>
            <person name="Goodwin S.B."/>
            <person name="Grigoriev I.V."/>
            <person name="Collemare J."/>
            <person name="Bradshaw R.E."/>
        </authorList>
    </citation>
    <scope>NUCLEOTIDE SEQUENCE [LARGE SCALE GENOMIC DNA]</scope>
    <source>
        <strain evidence="2">NZE10 / CBS 128990</strain>
    </source>
</reference>
<keyword evidence="2" id="KW-1185">Reference proteome</keyword>
<protein>
    <submittedName>
        <fullName evidence="1">Uncharacterized protein</fullName>
    </submittedName>
</protein>
<accession>N1PLC1</accession>
<dbReference type="Proteomes" id="UP000016933">
    <property type="component" value="Unassembled WGS sequence"/>
</dbReference>
<reference evidence="1 2" key="2">
    <citation type="journal article" date="2012" name="PLoS Pathog.">
        <title>Diverse lifestyles and strategies of plant pathogenesis encoded in the genomes of eighteen Dothideomycetes fungi.</title>
        <authorList>
            <person name="Ohm R.A."/>
            <person name="Feau N."/>
            <person name="Henrissat B."/>
            <person name="Schoch C.L."/>
            <person name="Horwitz B.A."/>
            <person name="Barry K.W."/>
            <person name="Condon B.J."/>
            <person name="Copeland A.C."/>
            <person name="Dhillon B."/>
            <person name="Glaser F."/>
            <person name="Hesse C.N."/>
            <person name="Kosti I."/>
            <person name="LaButti K."/>
            <person name="Lindquist E.A."/>
            <person name="Lucas S."/>
            <person name="Salamov A.A."/>
            <person name="Bradshaw R.E."/>
            <person name="Ciuffetti L."/>
            <person name="Hamelin R.C."/>
            <person name="Kema G.H.J."/>
            <person name="Lawrence C."/>
            <person name="Scott J.A."/>
            <person name="Spatafora J.W."/>
            <person name="Turgeon B.G."/>
            <person name="de Wit P.J.G.M."/>
            <person name="Zhong S."/>
            <person name="Goodwin S.B."/>
            <person name="Grigoriev I.V."/>
        </authorList>
    </citation>
    <scope>NUCLEOTIDE SEQUENCE [LARGE SCALE GENOMIC DNA]</scope>
    <source>
        <strain evidence="2">NZE10 / CBS 128990</strain>
    </source>
</reference>
<organism evidence="1 2">
    <name type="scientific">Dothistroma septosporum (strain NZE10 / CBS 128990)</name>
    <name type="common">Red band needle blight fungus</name>
    <name type="synonym">Mycosphaerella pini</name>
    <dbReference type="NCBI Taxonomy" id="675120"/>
    <lineage>
        <taxon>Eukaryota</taxon>
        <taxon>Fungi</taxon>
        <taxon>Dikarya</taxon>
        <taxon>Ascomycota</taxon>
        <taxon>Pezizomycotina</taxon>
        <taxon>Dothideomycetes</taxon>
        <taxon>Dothideomycetidae</taxon>
        <taxon>Mycosphaerellales</taxon>
        <taxon>Mycosphaerellaceae</taxon>
        <taxon>Dothistroma</taxon>
    </lineage>
</organism>
<evidence type="ECO:0000313" key="1">
    <source>
        <dbReference type="EMBL" id="EME44111.1"/>
    </source>
</evidence>
<name>N1PLC1_DOTSN</name>
<gene>
    <name evidence="1" type="ORF">DOTSEDRAFT_71793</name>
</gene>
<proteinExistence type="predicted"/>
<sequence>MKQPLGVCYTMDQYATCTQQQAYDSGGGTLLVHDYILVELNATQLYPDIVGRGDMGGSGCTHDRPPKDNCNNVKEGLIFGRPRPSGLRGRY</sequence>
<dbReference type="AlphaFoldDB" id="N1PLC1"/>